<organism evidence="3 4">
    <name type="scientific">Lentithecium fluviatile CBS 122367</name>
    <dbReference type="NCBI Taxonomy" id="1168545"/>
    <lineage>
        <taxon>Eukaryota</taxon>
        <taxon>Fungi</taxon>
        <taxon>Dikarya</taxon>
        <taxon>Ascomycota</taxon>
        <taxon>Pezizomycotina</taxon>
        <taxon>Dothideomycetes</taxon>
        <taxon>Pleosporomycetidae</taxon>
        <taxon>Pleosporales</taxon>
        <taxon>Massarineae</taxon>
        <taxon>Lentitheciaceae</taxon>
        <taxon>Lentithecium</taxon>
    </lineage>
</organism>
<keyword evidence="2" id="KW-0812">Transmembrane</keyword>
<proteinExistence type="predicted"/>
<sequence length="215" mass="23562">MAANANGQGPDIELGIAPFGGRSEQNEIQNHPPTMRDDNDKPMNGPGGLEKQKQSDNNDLLPAKPDNVKADVPKTAARRKSRAGQGWKTFITAIAAVSGAGSAFTLPLTFTELVDPIEFRARTGQRPGTKSKDNVRRYLRGSWLAFTTGLLFVYSCQVVMALPRNPQQKEKFFLQQYCDSCISTLLEQNGDSQGQFGSYVHGLFSRSTFSTEQST</sequence>
<evidence type="ECO:0000256" key="2">
    <source>
        <dbReference type="SAM" id="Phobius"/>
    </source>
</evidence>
<gene>
    <name evidence="3" type="ORF">K458DRAFT_395818</name>
</gene>
<dbReference type="Proteomes" id="UP000799291">
    <property type="component" value="Unassembled WGS sequence"/>
</dbReference>
<feature type="transmembrane region" description="Helical" evidence="2">
    <location>
        <begin position="143"/>
        <end position="162"/>
    </location>
</feature>
<dbReference type="AlphaFoldDB" id="A0A6G1IHT6"/>
<reference evidence="3" key="1">
    <citation type="journal article" date="2020" name="Stud. Mycol.">
        <title>101 Dothideomycetes genomes: a test case for predicting lifestyles and emergence of pathogens.</title>
        <authorList>
            <person name="Haridas S."/>
            <person name="Albert R."/>
            <person name="Binder M."/>
            <person name="Bloem J."/>
            <person name="Labutti K."/>
            <person name="Salamov A."/>
            <person name="Andreopoulos B."/>
            <person name="Baker S."/>
            <person name="Barry K."/>
            <person name="Bills G."/>
            <person name="Bluhm B."/>
            <person name="Cannon C."/>
            <person name="Castanera R."/>
            <person name="Culley D."/>
            <person name="Daum C."/>
            <person name="Ezra D."/>
            <person name="Gonzalez J."/>
            <person name="Henrissat B."/>
            <person name="Kuo A."/>
            <person name="Liang C."/>
            <person name="Lipzen A."/>
            <person name="Lutzoni F."/>
            <person name="Magnuson J."/>
            <person name="Mondo S."/>
            <person name="Nolan M."/>
            <person name="Ohm R."/>
            <person name="Pangilinan J."/>
            <person name="Park H.-J."/>
            <person name="Ramirez L."/>
            <person name="Alfaro M."/>
            <person name="Sun H."/>
            <person name="Tritt A."/>
            <person name="Yoshinaga Y."/>
            <person name="Zwiers L.-H."/>
            <person name="Turgeon B."/>
            <person name="Goodwin S."/>
            <person name="Spatafora J."/>
            <person name="Crous P."/>
            <person name="Grigoriev I."/>
        </authorList>
    </citation>
    <scope>NUCLEOTIDE SEQUENCE</scope>
    <source>
        <strain evidence="3">CBS 122367</strain>
    </source>
</reference>
<evidence type="ECO:0000256" key="1">
    <source>
        <dbReference type="SAM" id="MobiDB-lite"/>
    </source>
</evidence>
<feature type="region of interest" description="Disordered" evidence="1">
    <location>
        <begin position="1"/>
        <end position="81"/>
    </location>
</feature>
<name>A0A6G1IHT6_9PLEO</name>
<dbReference type="EMBL" id="MU005621">
    <property type="protein sequence ID" value="KAF2677543.1"/>
    <property type="molecule type" value="Genomic_DNA"/>
</dbReference>
<feature type="transmembrane region" description="Helical" evidence="2">
    <location>
        <begin position="89"/>
        <end position="110"/>
    </location>
</feature>
<keyword evidence="4" id="KW-1185">Reference proteome</keyword>
<evidence type="ECO:0000313" key="3">
    <source>
        <dbReference type="EMBL" id="KAF2677543.1"/>
    </source>
</evidence>
<keyword evidence="2" id="KW-1133">Transmembrane helix</keyword>
<protein>
    <submittedName>
        <fullName evidence="3">Uncharacterized protein</fullName>
    </submittedName>
</protein>
<evidence type="ECO:0000313" key="4">
    <source>
        <dbReference type="Proteomes" id="UP000799291"/>
    </source>
</evidence>
<accession>A0A6G1IHT6</accession>
<keyword evidence="2" id="KW-0472">Membrane</keyword>